<proteinExistence type="predicted"/>
<name>A0A495QFX2_9ACTN</name>
<accession>A0A495QFX2</accession>
<sequence length="259" mass="27912">MVARPQAGLPSSMGRGRVAAWWRGGRVLGLFLVERVWLRVWQWGAVYAAFDSPWRVGGGGRVPGASGSGPAWWPVHGPISIVSGAWPQSWTRPGLIFVVSGCRRGHGCAHGARVLKSDPVIVRARGLGPGVTKSPSATRQRPNKRMGGYGTARKAKSTSLATWPRCECSDERSDGTLRRTPVAGRGECVLALILRVSGRGSGREHRARVLRLTPFPRSKPSCANWSAARRVPSAGAARGLPTAEGPWRGRARFQARCSR</sequence>
<evidence type="ECO:0000256" key="1">
    <source>
        <dbReference type="SAM" id="MobiDB-lite"/>
    </source>
</evidence>
<feature type="region of interest" description="Disordered" evidence="1">
    <location>
        <begin position="126"/>
        <end position="154"/>
    </location>
</feature>
<keyword evidence="3" id="KW-1185">Reference proteome</keyword>
<dbReference type="AlphaFoldDB" id="A0A495QFX2"/>
<protein>
    <submittedName>
        <fullName evidence="2">Uncharacterized protein</fullName>
    </submittedName>
</protein>
<dbReference type="EMBL" id="RBWU01000006">
    <property type="protein sequence ID" value="RKS70718.1"/>
    <property type="molecule type" value="Genomic_DNA"/>
</dbReference>
<dbReference type="Proteomes" id="UP000274601">
    <property type="component" value="Unassembled WGS sequence"/>
</dbReference>
<comment type="caution">
    <text evidence="2">The sequence shown here is derived from an EMBL/GenBank/DDBJ whole genome shotgun (WGS) entry which is preliminary data.</text>
</comment>
<organism evidence="2 3">
    <name type="scientific">Actinomadura pelletieri DSM 43383</name>
    <dbReference type="NCBI Taxonomy" id="1120940"/>
    <lineage>
        <taxon>Bacteria</taxon>
        <taxon>Bacillati</taxon>
        <taxon>Actinomycetota</taxon>
        <taxon>Actinomycetes</taxon>
        <taxon>Streptosporangiales</taxon>
        <taxon>Thermomonosporaceae</taxon>
        <taxon>Actinomadura</taxon>
    </lineage>
</organism>
<reference evidence="2 3" key="1">
    <citation type="submission" date="2018-10" db="EMBL/GenBank/DDBJ databases">
        <title>Genomic Encyclopedia of Archaeal and Bacterial Type Strains, Phase II (KMG-II): from individual species to whole genera.</title>
        <authorList>
            <person name="Goeker M."/>
        </authorList>
    </citation>
    <scope>NUCLEOTIDE SEQUENCE [LARGE SCALE GENOMIC DNA]</scope>
    <source>
        <strain evidence="2 3">DSM 43383</strain>
    </source>
</reference>
<evidence type="ECO:0000313" key="2">
    <source>
        <dbReference type="EMBL" id="RKS70718.1"/>
    </source>
</evidence>
<evidence type="ECO:0000313" key="3">
    <source>
        <dbReference type="Proteomes" id="UP000274601"/>
    </source>
</evidence>
<gene>
    <name evidence="2" type="ORF">BZB76_5195</name>
</gene>